<evidence type="ECO:0000313" key="5">
    <source>
        <dbReference type="Proteomes" id="UP001055911"/>
    </source>
</evidence>
<dbReference type="EMBL" id="CP097119">
    <property type="protein sequence ID" value="USS89547.1"/>
    <property type="molecule type" value="Genomic_DNA"/>
</dbReference>
<dbReference type="PANTHER" id="PTHR37300">
    <property type="entry name" value="UPF0291 PROTEIN CBO2609/CLC_2481"/>
    <property type="match status" value="1"/>
</dbReference>
<evidence type="ECO:0000313" key="4">
    <source>
        <dbReference type="EMBL" id="USS89547.1"/>
    </source>
</evidence>
<dbReference type="Pfam" id="PF05979">
    <property type="entry name" value="DUF896"/>
    <property type="match status" value="1"/>
</dbReference>
<dbReference type="Gene3D" id="1.10.287.540">
    <property type="entry name" value="Helix hairpin bin"/>
    <property type="match status" value="1"/>
</dbReference>
<dbReference type="GO" id="GO:0005737">
    <property type="term" value="C:cytoplasm"/>
    <property type="evidence" value="ECO:0007669"/>
    <property type="project" value="UniProtKB-SubCell"/>
</dbReference>
<keyword evidence="1 2" id="KW-0963">Cytoplasm</keyword>
<keyword evidence="5" id="KW-1185">Reference proteome</keyword>
<dbReference type="HAMAP" id="MF_01103">
    <property type="entry name" value="UPF0291"/>
    <property type="match status" value="1"/>
</dbReference>
<name>A0A9Q8ZS78_9LACO</name>
<dbReference type="Proteomes" id="UP001055911">
    <property type="component" value="Chromosome"/>
</dbReference>
<evidence type="ECO:0000256" key="2">
    <source>
        <dbReference type="HAMAP-Rule" id="MF_01103"/>
    </source>
</evidence>
<accession>A0A9Q8ZS78</accession>
<dbReference type="SUPFAM" id="SSF158221">
    <property type="entry name" value="YnzC-like"/>
    <property type="match status" value="1"/>
</dbReference>
<comment type="similarity">
    <text evidence="2">Belongs to the UPF0291 family.</text>
</comment>
<gene>
    <name evidence="4" type="ORF">M3M40_01805</name>
</gene>
<sequence>MAEDEKLKQLIPRINELAKKAKSDAGLTDAEKAEQEKLRKEYLKRFKSNFRTQLEMTQLYDKDGNEVTPEPVKEAQRKKNLRDD</sequence>
<feature type="region of interest" description="Disordered" evidence="3">
    <location>
        <begin position="60"/>
        <end position="84"/>
    </location>
</feature>
<dbReference type="RefSeq" id="WP_252767097.1">
    <property type="nucleotide sequence ID" value="NZ_CP097117.1"/>
</dbReference>
<proteinExistence type="inferred from homology"/>
<evidence type="ECO:0000256" key="1">
    <source>
        <dbReference type="ARBA" id="ARBA00022490"/>
    </source>
</evidence>
<dbReference type="InterPro" id="IPR009242">
    <property type="entry name" value="DUF896"/>
</dbReference>
<organism evidence="4 5">
    <name type="scientific">Fructilactobacillus cliffordii</name>
    <dbReference type="NCBI Taxonomy" id="2940299"/>
    <lineage>
        <taxon>Bacteria</taxon>
        <taxon>Bacillati</taxon>
        <taxon>Bacillota</taxon>
        <taxon>Bacilli</taxon>
        <taxon>Lactobacillales</taxon>
        <taxon>Lactobacillaceae</taxon>
        <taxon>Fructilactobacillus</taxon>
    </lineage>
</organism>
<evidence type="ECO:0000256" key="3">
    <source>
        <dbReference type="SAM" id="MobiDB-lite"/>
    </source>
</evidence>
<dbReference type="AlphaFoldDB" id="A0A9Q8ZS78"/>
<reference evidence="4" key="1">
    <citation type="submission" date="2022-05" db="EMBL/GenBank/DDBJ databases">
        <authorList>
            <person name="Oliphant S.A."/>
            <person name="Watson-Haigh N.S."/>
            <person name="Sumby K.M."/>
            <person name="Gardner J.M."/>
            <person name="Jiranek V."/>
        </authorList>
    </citation>
    <scope>NUCLEOTIDE SEQUENCE</scope>
    <source>
        <strain evidence="4">KI4_B1</strain>
    </source>
</reference>
<dbReference type="PANTHER" id="PTHR37300:SF1">
    <property type="entry name" value="UPF0291 PROTEIN YNZC"/>
    <property type="match status" value="1"/>
</dbReference>
<protein>
    <recommendedName>
        <fullName evidence="2">UPF0291 protein M3M40_01805</fullName>
    </recommendedName>
</protein>
<comment type="subcellular location">
    <subcellularLocation>
        <location evidence="2">Cytoplasm</location>
    </subcellularLocation>
</comment>